<dbReference type="EnsemblMetazoa" id="AMIN014192-RA">
    <property type="protein sequence ID" value="AMIN014192-PA"/>
    <property type="gene ID" value="AMIN014192"/>
</dbReference>
<accession>A0A182WN94</accession>
<dbReference type="AlphaFoldDB" id="A0A182WN94"/>
<organism evidence="1 2">
    <name type="scientific">Anopheles minimus</name>
    <dbReference type="NCBI Taxonomy" id="112268"/>
    <lineage>
        <taxon>Eukaryota</taxon>
        <taxon>Metazoa</taxon>
        <taxon>Ecdysozoa</taxon>
        <taxon>Arthropoda</taxon>
        <taxon>Hexapoda</taxon>
        <taxon>Insecta</taxon>
        <taxon>Pterygota</taxon>
        <taxon>Neoptera</taxon>
        <taxon>Endopterygota</taxon>
        <taxon>Diptera</taxon>
        <taxon>Nematocera</taxon>
        <taxon>Culicoidea</taxon>
        <taxon>Culicidae</taxon>
        <taxon>Anophelinae</taxon>
        <taxon>Anopheles</taxon>
    </lineage>
</organism>
<reference evidence="2" key="1">
    <citation type="submission" date="2013-03" db="EMBL/GenBank/DDBJ databases">
        <title>The Genome Sequence of Anopheles minimus MINIMUS1.</title>
        <authorList>
            <consortium name="The Broad Institute Genomics Platform"/>
            <person name="Neafsey D.E."/>
            <person name="Walton C."/>
            <person name="Walker B."/>
            <person name="Young S.K."/>
            <person name="Zeng Q."/>
            <person name="Gargeya S."/>
            <person name="Fitzgerald M."/>
            <person name="Haas B."/>
            <person name="Abouelleil A."/>
            <person name="Allen A.W."/>
            <person name="Alvarado L."/>
            <person name="Arachchi H.M."/>
            <person name="Berlin A.M."/>
            <person name="Chapman S.B."/>
            <person name="Gainer-Dewar J."/>
            <person name="Goldberg J."/>
            <person name="Griggs A."/>
            <person name="Gujja S."/>
            <person name="Hansen M."/>
            <person name="Howarth C."/>
            <person name="Imamovic A."/>
            <person name="Ireland A."/>
            <person name="Larimer J."/>
            <person name="McCowan C."/>
            <person name="Murphy C."/>
            <person name="Pearson M."/>
            <person name="Poon T.W."/>
            <person name="Priest M."/>
            <person name="Roberts A."/>
            <person name="Saif S."/>
            <person name="Shea T."/>
            <person name="Sisk P."/>
            <person name="Sykes S."/>
            <person name="Wortman J."/>
            <person name="Nusbaum C."/>
            <person name="Birren B."/>
        </authorList>
    </citation>
    <scope>NUCLEOTIDE SEQUENCE [LARGE SCALE GENOMIC DNA]</scope>
    <source>
        <strain evidence="2">MINIMUS1</strain>
    </source>
</reference>
<dbReference type="Proteomes" id="UP000075920">
    <property type="component" value="Unassembled WGS sequence"/>
</dbReference>
<keyword evidence="2" id="KW-1185">Reference proteome</keyword>
<dbReference type="VEuPathDB" id="VectorBase:AMIN014192"/>
<reference evidence="1" key="2">
    <citation type="submission" date="2020-05" db="UniProtKB">
        <authorList>
            <consortium name="EnsemblMetazoa"/>
        </authorList>
    </citation>
    <scope>IDENTIFICATION</scope>
    <source>
        <strain evidence="1">MINIMUS1</strain>
    </source>
</reference>
<sequence>MIFKTCSSSHHQHTHLQFHNSQSAWLNN</sequence>
<evidence type="ECO:0000313" key="2">
    <source>
        <dbReference type="Proteomes" id="UP000075920"/>
    </source>
</evidence>
<proteinExistence type="predicted"/>
<name>A0A182WN94_9DIPT</name>
<evidence type="ECO:0000313" key="1">
    <source>
        <dbReference type="EnsemblMetazoa" id="AMIN014192-PA"/>
    </source>
</evidence>
<protein>
    <submittedName>
        <fullName evidence="1">Uncharacterized protein</fullName>
    </submittedName>
</protein>